<dbReference type="InterPro" id="IPR015797">
    <property type="entry name" value="NUDIX_hydrolase-like_dom_sf"/>
</dbReference>
<keyword evidence="3" id="KW-1185">Reference proteome</keyword>
<dbReference type="RefSeq" id="WP_380120564.1">
    <property type="nucleotide sequence ID" value="NZ_JBHSIU010000041.1"/>
</dbReference>
<name>A0ABV9W3D3_9ACTN</name>
<dbReference type="PROSITE" id="PS51462">
    <property type="entry name" value="NUDIX"/>
    <property type="match status" value="1"/>
</dbReference>
<dbReference type="SUPFAM" id="SSF55811">
    <property type="entry name" value="Nudix"/>
    <property type="match status" value="1"/>
</dbReference>
<evidence type="ECO:0000313" key="2">
    <source>
        <dbReference type="EMBL" id="MFC5002484.1"/>
    </source>
</evidence>
<feature type="domain" description="Nudix hydrolase" evidence="1">
    <location>
        <begin position="42"/>
        <end position="166"/>
    </location>
</feature>
<dbReference type="Proteomes" id="UP001595912">
    <property type="component" value="Unassembled WGS sequence"/>
</dbReference>
<dbReference type="EMBL" id="JBHSIU010000041">
    <property type="protein sequence ID" value="MFC5002484.1"/>
    <property type="molecule type" value="Genomic_DNA"/>
</dbReference>
<organism evidence="2 3">
    <name type="scientific">Dactylosporangium cerinum</name>
    <dbReference type="NCBI Taxonomy" id="1434730"/>
    <lineage>
        <taxon>Bacteria</taxon>
        <taxon>Bacillati</taxon>
        <taxon>Actinomycetota</taxon>
        <taxon>Actinomycetes</taxon>
        <taxon>Micromonosporales</taxon>
        <taxon>Micromonosporaceae</taxon>
        <taxon>Dactylosporangium</taxon>
    </lineage>
</organism>
<comment type="caution">
    <text evidence="2">The sequence shown here is derived from an EMBL/GenBank/DDBJ whole genome shotgun (WGS) entry which is preliminary data.</text>
</comment>
<dbReference type="InterPro" id="IPR000086">
    <property type="entry name" value="NUDIX_hydrolase_dom"/>
</dbReference>
<accession>A0ABV9W3D3</accession>
<protein>
    <submittedName>
        <fullName evidence="2">NUDIX domain-containing protein</fullName>
    </submittedName>
</protein>
<dbReference type="Pfam" id="PF00293">
    <property type="entry name" value="NUDIX"/>
    <property type="match status" value="1"/>
</dbReference>
<proteinExistence type="predicted"/>
<sequence length="174" mass="18547">MADLIPVGQAVPAPDGAPLAARGNHQDWLLSWHPPGERPAGRAHGASGVCVAGADLVLVSHHGGHFGPPGGRPEGDETDLETLCRELREEACVRVTAACLLGFSRSECVAGPELGLVLVRSFWRAEVLVDPWDPRFEVPHRRVVPAAAALDEVWDHADGSVRIMARVLAEARLA</sequence>
<evidence type="ECO:0000313" key="3">
    <source>
        <dbReference type="Proteomes" id="UP001595912"/>
    </source>
</evidence>
<gene>
    <name evidence="2" type="ORF">ACFPIJ_32195</name>
</gene>
<reference evidence="3" key="1">
    <citation type="journal article" date="2019" name="Int. J. Syst. Evol. Microbiol.">
        <title>The Global Catalogue of Microorganisms (GCM) 10K type strain sequencing project: providing services to taxonomists for standard genome sequencing and annotation.</title>
        <authorList>
            <consortium name="The Broad Institute Genomics Platform"/>
            <consortium name="The Broad Institute Genome Sequencing Center for Infectious Disease"/>
            <person name="Wu L."/>
            <person name="Ma J."/>
        </authorList>
    </citation>
    <scope>NUCLEOTIDE SEQUENCE [LARGE SCALE GENOMIC DNA]</scope>
    <source>
        <strain evidence="3">CGMCC 4.7152</strain>
    </source>
</reference>
<evidence type="ECO:0000259" key="1">
    <source>
        <dbReference type="PROSITE" id="PS51462"/>
    </source>
</evidence>
<dbReference type="Gene3D" id="3.90.79.10">
    <property type="entry name" value="Nucleoside Triphosphate Pyrophosphohydrolase"/>
    <property type="match status" value="1"/>
</dbReference>